<evidence type="ECO:0000313" key="8">
    <source>
        <dbReference type="EMBL" id="KAG5553786.1"/>
    </source>
</evidence>
<dbReference type="PANTHER" id="PTHR31356">
    <property type="entry name" value="THYLAKOID LUMENAL 29 KDA PROTEIN, CHLOROPLASTIC-RELATED"/>
    <property type="match status" value="1"/>
</dbReference>
<name>A0AAV6KMY8_9ERIC</name>
<dbReference type="PANTHER" id="PTHR31356:SF35">
    <property type="entry name" value="L-ASCORBATE PEROXIDASE 2, CYTOSOLIC"/>
    <property type="match status" value="1"/>
</dbReference>
<dbReference type="Gene3D" id="1.10.520.10">
    <property type="match status" value="1"/>
</dbReference>
<dbReference type="InterPro" id="IPR002016">
    <property type="entry name" value="Haem_peroxidase"/>
</dbReference>
<feature type="domain" description="Plant heme peroxidase family profile" evidence="7">
    <location>
        <begin position="27"/>
        <end position="98"/>
    </location>
</feature>
<keyword evidence="1" id="KW-0575">Peroxidase</keyword>
<organism evidence="8 9">
    <name type="scientific">Rhododendron griersonianum</name>
    <dbReference type="NCBI Taxonomy" id="479676"/>
    <lineage>
        <taxon>Eukaryota</taxon>
        <taxon>Viridiplantae</taxon>
        <taxon>Streptophyta</taxon>
        <taxon>Embryophyta</taxon>
        <taxon>Tracheophyta</taxon>
        <taxon>Spermatophyta</taxon>
        <taxon>Magnoliopsida</taxon>
        <taxon>eudicotyledons</taxon>
        <taxon>Gunneridae</taxon>
        <taxon>Pentapetalae</taxon>
        <taxon>asterids</taxon>
        <taxon>Ericales</taxon>
        <taxon>Ericaceae</taxon>
        <taxon>Ericoideae</taxon>
        <taxon>Rhodoreae</taxon>
        <taxon>Rhododendron</taxon>
    </lineage>
</organism>
<dbReference type="GO" id="GO:0046872">
    <property type="term" value="F:metal ion binding"/>
    <property type="evidence" value="ECO:0007669"/>
    <property type="project" value="UniProtKB-KW"/>
</dbReference>
<gene>
    <name evidence="8" type="ORF">RHGRI_011604</name>
</gene>
<sequence>MGRCYPCVSVEYYKAVDKCKRKLRGFIAEQRCAPLILRLAFHSAGTYDVRTKTGGPFGTIRYPAELAHGANNGMEIGVGLLEPIKQQFPILSYADFYQVLWGGGSLQLLWNGSSLLRCVPAPRREAVGRLSPLRRAS</sequence>
<dbReference type="GO" id="GO:0042744">
    <property type="term" value="P:hydrogen peroxide catabolic process"/>
    <property type="evidence" value="ECO:0007669"/>
    <property type="project" value="TreeGrafter"/>
</dbReference>
<dbReference type="PRINTS" id="PR00459">
    <property type="entry name" value="ASPEROXIDASE"/>
</dbReference>
<keyword evidence="9" id="KW-1185">Reference proteome</keyword>
<evidence type="ECO:0000256" key="2">
    <source>
        <dbReference type="ARBA" id="ARBA00022617"/>
    </source>
</evidence>
<dbReference type="PROSITE" id="PS00436">
    <property type="entry name" value="PEROXIDASE_2"/>
    <property type="match status" value="1"/>
</dbReference>
<dbReference type="GO" id="GO:0000302">
    <property type="term" value="P:response to reactive oxygen species"/>
    <property type="evidence" value="ECO:0007669"/>
    <property type="project" value="TreeGrafter"/>
</dbReference>
<protein>
    <recommendedName>
        <fullName evidence="7">Plant heme peroxidase family profile domain-containing protein</fullName>
    </recommendedName>
</protein>
<dbReference type="AlphaFoldDB" id="A0AAV6KMY8"/>
<dbReference type="InterPro" id="IPR010255">
    <property type="entry name" value="Haem_peroxidase_sf"/>
</dbReference>
<dbReference type="InterPro" id="IPR002207">
    <property type="entry name" value="Peroxidase_I"/>
</dbReference>
<evidence type="ECO:0000256" key="5">
    <source>
        <dbReference type="ARBA" id="ARBA00023004"/>
    </source>
</evidence>
<dbReference type="EMBL" id="JACTNZ010000004">
    <property type="protein sequence ID" value="KAG5553786.1"/>
    <property type="molecule type" value="Genomic_DNA"/>
</dbReference>
<comment type="caution">
    <text evidence="8">The sequence shown here is derived from an EMBL/GenBank/DDBJ whole genome shotgun (WGS) entry which is preliminary data.</text>
</comment>
<reference evidence="8" key="1">
    <citation type="submission" date="2020-08" db="EMBL/GenBank/DDBJ databases">
        <title>Plant Genome Project.</title>
        <authorList>
            <person name="Zhang R.-G."/>
        </authorList>
    </citation>
    <scope>NUCLEOTIDE SEQUENCE</scope>
    <source>
        <strain evidence="8">WSP0</strain>
        <tissue evidence="8">Leaf</tissue>
    </source>
</reference>
<keyword evidence="3" id="KW-0479">Metal-binding</keyword>
<evidence type="ECO:0000256" key="1">
    <source>
        <dbReference type="ARBA" id="ARBA00022559"/>
    </source>
</evidence>
<dbReference type="GO" id="GO:0020037">
    <property type="term" value="F:heme binding"/>
    <property type="evidence" value="ECO:0007669"/>
    <property type="project" value="InterPro"/>
</dbReference>
<evidence type="ECO:0000256" key="6">
    <source>
        <dbReference type="RuleBase" id="RU004241"/>
    </source>
</evidence>
<proteinExistence type="inferred from homology"/>
<dbReference type="Pfam" id="PF00141">
    <property type="entry name" value="peroxidase"/>
    <property type="match status" value="1"/>
</dbReference>
<dbReference type="GO" id="GO:0004601">
    <property type="term" value="F:peroxidase activity"/>
    <property type="evidence" value="ECO:0007669"/>
    <property type="project" value="UniProtKB-KW"/>
</dbReference>
<dbReference type="GO" id="GO:0034599">
    <property type="term" value="P:cellular response to oxidative stress"/>
    <property type="evidence" value="ECO:0007669"/>
    <property type="project" value="InterPro"/>
</dbReference>
<keyword evidence="4" id="KW-0560">Oxidoreductase</keyword>
<evidence type="ECO:0000256" key="4">
    <source>
        <dbReference type="ARBA" id="ARBA00023002"/>
    </source>
</evidence>
<evidence type="ECO:0000313" key="9">
    <source>
        <dbReference type="Proteomes" id="UP000823749"/>
    </source>
</evidence>
<dbReference type="GO" id="GO:0009507">
    <property type="term" value="C:chloroplast"/>
    <property type="evidence" value="ECO:0007669"/>
    <property type="project" value="TreeGrafter"/>
</dbReference>
<comment type="similarity">
    <text evidence="6">Belongs to the peroxidase family.</text>
</comment>
<evidence type="ECO:0000256" key="3">
    <source>
        <dbReference type="ARBA" id="ARBA00022723"/>
    </source>
</evidence>
<keyword evidence="2" id="KW-0349">Heme</keyword>
<accession>A0AAV6KMY8</accession>
<dbReference type="SUPFAM" id="SSF48113">
    <property type="entry name" value="Heme-dependent peroxidases"/>
    <property type="match status" value="1"/>
</dbReference>
<dbReference type="InterPro" id="IPR019794">
    <property type="entry name" value="Peroxidases_AS"/>
</dbReference>
<evidence type="ECO:0000259" key="7">
    <source>
        <dbReference type="Pfam" id="PF00141"/>
    </source>
</evidence>
<dbReference type="Proteomes" id="UP000823749">
    <property type="component" value="Chromosome 4"/>
</dbReference>
<dbReference type="InterPro" id="IPR044831">
    <property type="entry name" value="Ccp1-like"/>
</dbReference>
<keyword evidence="5" id="KW-0408">Iron</keyword>